<keyword evidence="6 7" id="KW-0472">Membrane</keyword>
<protein>
    <submittedName>
        <fullName evidence="9">General secretion pathway protein GspF</fullName>
    </submittedName>
</protein>
<evidence type="ECO:0000259" key="8">
    <source>
        <dbReference type="Pfam" id="PF00482"/>
    </source>
</evidence>
<proteinExistence type="inferred from homology"/>
<dbReference type="GO" id="GO:0005886">
    <property type="term" value="C:plasma membrane"/>
    <property type="evidence" value="ECO:0007669"/>
    <property type="project" value="UniProtKB-SubCell"/>
</dbReference>
<dbReference type="InterPro" id="IPR003004">
    <property type="entry name" value="GspF/PilC"/>
</dbReference>
<dbReference type="InterPro" id="IPR018076">
    <property type="entry name" value="T2SS_GspF_dom"/>
</dbReference>
<evidence type="ECO:0000256" key="4">
    <source>
        <dbReference type="ARBA" id="ARBA00022692"/>
    </source>
</evidence>
<evidence type="ECO:0000256" key="1">
    <source>
        <dbReference type="ARBA" id="ARBA00004651"/>
    </source>
</evidence>
<feature type="domain" description="Type II secretion system protein GspF" evidence="8">
    <location>
        <begin position="202"/>
        <end position="311"/>
    </location>
</feature>
<name>A0A9W6K700_9PSED</name>
<dbReference type="Pfam" id="PF00482">
    <property type="entry name" value="T2SSF"/>
    <property type="match status" value="2"/>
</dbReference>
<evidence type="ECO:0000313" key="9">
    <source>
        <dbReference type="EMBL" id="GLK89391.1"/>
    </source>
</evidence>
<organism evidence="9 10">
    <name type="scientific">Pseudomonas turukhanskensis</name>
    <dbReference type="NCBI Taxonomy" id="1806536"/>
    <lineage>
        <taxon>Bacteria</taxon>
        <taxon>Pseudomonadati</taxon>
        <taxon>Pseudomonadota</taxon>
        <taxon>Gammaproteobacteria</taxon>
        <taxon>Pseudomonadales</taxon>
        <taxon>Pseudomonadaceae</taxon>
        <taxon>Pseudomonas</taxon>
    </lineage>
</organism>
<comment type="caution">
    <text evidence="9">The sequence shown here is derived from an EMBL/GenBank/DDBJ whole genome shotgun (WGS) entry which is preliminary data.</text>
</comment>
<evidence type="ECO:0000256" key="2">
    <source>
        <dbReference type="ARBA" id="ARBA00005745"/>
    </source>
</evidence>
<dbReference type="AlphaFoldDB" id="A0A9W6K700"/>
<keyword evidence="5 7" id="KW-1133">Transmembrane helix</keyword>
<gene>
    <name evidence="9" type="ORF">GCM10017655_24530</name>
</gene>
<keyword evidence="3" id="KW-1003">Cell membrane</keyword>
<dbReference type="InterPro" id="IPR042094">
    <property type="entry name" value="T2SS_GspF_sf"/>
</dbReference>
<dbReference type="EMBL" id="BSFN01000006">
    <property type="protein sequence ID" value="GLK89391.1"/>
    <property type="molecule type" value="Genomic_DNA"/>
</dbReference>
<comment type="subcellular location">
    <subcellularLocation>
        <location evidence="1">Cell membrane</location>
        <topology evidence="1">Multi-pass membrane protein</topology>
    </subcellularLocation>
</comment>
<comment type="similarity">
    <text evidence="2">Belongs to the GSP F family.</text>
</comment>
<evidence type="ECO:0000256" key="7">
    <source>
        <dbReference type="SAM" id="Phobius"/>
    </source>
</evidence>
<evidence type="ECO:0000256" key="5">
    <source>
        <dbReference type="ARBA" id="ARBA00022989"/>
    </source>
</evidence>
<evidence type="ECO:0000313" key="10">
    <source>
        <dbReference type="Proteomes" id="UP001143328"/>
    </source>
</evidence>
<evidence type="ECO:0000256" key="6">
    <source>
        <dbReference type="ARBA" id="ARBA00023136"/>
    </source>
</evidence>
<keyword evidence="4 7" id="KW-0812">Transmembrane</keyword>
<keyword evidence="10" id="KW-1185">Reference proteome</keyword>
<feature type="transmembrane region" description="Helical" evidence="7">
    <location>
        <begin position="304"/>
        <end position="323"/>
    </location>
</feature>
<dbReference type="Proteomes" id="UP001143328">
    <property type="component" value="Unassembled WGS sequence"/>
</dbReference>
<feature type="transmembrane region" description="Helical" evidence="7">
    <location>
        <begin position="113"/>
        <end position="130"/>
    </location>
</feature>
<dbReference type="PANTHER" id="PTHR30012:SF0">
    <property type="entry name" value="TYPE II SECRETION SYSTEM PROTEIN F-RELATED"/>
    <property type="match status" value="1"/>
</dbReference>
<dbReference type="PANTHER" id="PTHR30012">
    <property type="entry name" value="GENERAL SECRETION PATHWAY PROTEIN"/>
    <property type="match status" value="1"/>
</dbReference>
<feature type="transmembrane region" description="Helical" evidence="7">
    <location>
        <begin position="142"/>
        <end position="160"/>
    </location>
</feature>
<dbReference type="Gene3D" id="1.20.81.30">
    <property type="entry name" value="Type II secretion system (T2SS), domain F"/>
    <property type="match status" value="2"/>
</dbReference>
<reference evidence="9" key="1">
    <citation type="journal article" date="2014" name="Int. J. Syst. Evol. Microbiol.">
        <title>Complete genome sequence of Corynebacterium casei LMG S-19264T (=DSM 44701T), isolated from a smear-ripened cheese.</title>
        <authorList>
            <consortium name="US DOE Joint Genome Institute (JGI-PGF)"/>
            <person name="Walter F."/>
            <person name="Albersmeier A."/>
            <person name="Kalinowski J."/>
            <person name="Ruckert C."/>
        </authorList>
    </citation>
    <scope>NUCLEOTIDE SEQUENCE</scope>
    <source>
        <strain evidence="9">VKM B-2935</strain>
    </source>
</reference>
<reference evidence="9" key="2">
    <citation type="submission" date="2023-01" db="EMBL/GenBank/DDBJ databases">
        <authorList>
            <person name="Sun Q."/>
            <person name="Evtushenko L."/>
        </authorList>
    </citation>
    <scope>NUCLEOTIDE SEQUENCE</scope>
    <source>
        <strain evidence="9">VKM B-2935</strain>
    </source>
</reference>
<sequence>MASTRHKPLPYAERALLFSQLAALENAGMPVASAFKTLQISPPTQKRIEVAARLLNQGTDVASAGLASALFSPLEVALVRAAQSAGSPARVYQRLADSYSVRAQQIKTLRSRLLMPLGVLLLGLLVQPLPELVAGTLSVAEYCWGVAYPLLGLMMAGWLGKTLLRRLEKPAPLNATAADAWMLQVPLLGSAYSRRNTRDYFESLGLMLEAGMPMFEALPKAAASVSNHALRREFSAMQQRVLAGEALSQAMAPMGFLGRPQLMNLVHTGEASGTLAQTLLAYATRESQTLANQQDTLLTWLPRLLYIGVATWMAYSLIIGAGVPPMPEGL</sequence>
<evidence type="ECO:0000256" key="3">
    <source>
        <dbReference type="ARBA" id="ARBA00022475"/>
    </source>
</evidence>
<dbReference type="RefSeq" id="WP_271195588.1">
    <property type="nucleotide sequence ID" value="NZ_BSFN01000006.1"/>
</dbReference>
<feature type="domain" description="Type II secretion system protein GspF" evidence="8">
    <location>
        <begin position="19"/>
        <end position="126"/>
    </location>
</feature>
<accession>A0A9W6K700</accession>